<evidence type="ECO:0000313" key="2">
    <source>
        <dbReference type="EMBL" id="KCZ52570.1"/>
    </source>
</evidence>
<dbReference type="EMBL" id="AWFF01000065">
    <property type="protein sequence ID" value="KCZ52570.1"/>
    <property type="molecule type" value="Genomic_DNA"/>
</dbReference>
<sequence>MKALAMGGMVAVTLLAARPGVAHADCAEVKQVVSRVEQERPLTAEYPLPIGWQARSIVLSGDEILDGFDACRLEDDRLSENKKIRSQVTTDYICEIREMPEEPENAEIMMSDATTFDAKVTSVMTWLAPCLQTDMAYEMDDQSTSVNMRFVKPRPAGSGLGYFDVPQIHITMGQEGSVRDFNHPKMGVNMPRPMRVVRMTILSPTWYLKPEQN</sequence>
<proteinExistence type="predicted"/>
<dbReference type="STRING" id="1280946.HY29_04640"/>
<keyword evidence="3" id="KW-1185">Reference proteome</keyword>
<organism evidence="2 3">
    <name type="scientific">Hyphomonas beringensis</name>
    <dbReference type="NCBI Taxonomy" id="1280946"/>
    <lineage>
        <taxon>Bacteria</taxon>
        <taxon>Pseudomonadati</taxon>
        <taxon>Pseudomonadota</taxon>
        <taxon>Alphaproteobacteria</taxon>
        <taxon>Hyphomonadales</taxon>
        <taxon>Hyphomonadaceae</taxon>
        <taxon>Hyphomonas</taxon>
    </lineage>
</organism>
<dbReference type="PATRIC" id="fig|1280946.3.peg.2978"/>
<feature type="chain" id="PRO_5001614916" evidence="1">
    <location>
        <begin position="25"/>
        <end position="213"/>
    </location>
</feature>
<protein>
    <submittedName>
        <fullName evidence="2">Uncharacterized protein</fullName>
    </submittedName>
</protein>
<gene>
    <name evidence="2" type="ORF">HY29_04640</name>
</gene>
<feature type="signal peptide" evidence="1">
    <location>
        <begin position="1"/>
        <end position="24"/>
    </location>
</feature>
<accession>A0A062U8S8</accession>
<dbReference type="Proteomes" id="UP000027037">
    <property type="component" value="Unassembled WGS sequence"/>
</dbReference>
<name>A0A062U8S8_9PROT</name>
<reference evidence="2 3" key="1">
    <citation type="journal article" date="2014" name="Antonie Van Leeuwenhoek">
        <title>Hyphomonas beringensis sp. nov. and Hyphomonas chukchiensis sp. nov., isolated from surface seawater of the Bering Sea and Chukchi Sea.</title>
        <authorList>
            <person name="Li C."/>
            <person name="Lai Q."/>
            <person name="Li G."/>
            <person name="Dong C."/>
            <person name="Wang J."/>
            <person name="Liao Y."/>
            <person name="Shao Z."/>
        </authorList>
    </citation>
    <scope>NUCLEOTIDE SEQUENCE [LARGE SCALE GENOMIC DNA]</scope>
    <source>
        <strain evidence="2 3">25B14_1</strain>
    </source>
</reference>
<keyword evidence="1" id="KW-0732">Signal</keyword>
<evidence type="ECO:0000256" key="1">
    <source>
        <dbReference type="SAM" id="SignalP"/>
    </source>
</evidence>
<evidence type="ECO:0000313" key="3">
    <source>
        <dbReference type="Proteomes" id="UP000027037"/>
    </source>
</evidence>
<dbReference type="AlphaFoldDB" id="A0A062U8S8"/>
<comment type="caution">
    <text evidence="2">The sequence shown here is derived from an EMBL/GenBank/DDBJ whole genome shotgun (WGS) entry which is preliminary data.</text>
</comment>